<dbReference type="InterPro" id="IPR000477">
    <property type="entry name" value="RT_dom"/>
</dbReference>
<dbReference type="Pfam" id="PF00078">
    <property type="entry name" value="RVT_1"/>
    <property type="match status" value="1"/>
</dbReference>
<dbReference type="Proteomes" id="UP000821853">
    <property type="component" value="Unassembled WGS sequence"/>
</dbReference>
<dbReference type="OMA" id="MLWHILE"/>
<protein>
    <recommendedName>
        <fullName evidence="1">Reverse transcriptase domain-containing protein</fullName>
    </recommendedName>
</protein>
<proteinExistence type="predicted"/>
<evidence type="ECO:0000313" key="2">
    <source>
        <dbReference type="EMBL" id="KAH9383418.1"/>
    </source>
</evidence>
<dbReference type="Gene3D" id="3.30.70.270">
    <property type="match status" value="1"/>
</dbReference>
<dbReference type="SUPFAM" id="SSF56672">
    <property type="entry name" value="DNA/RNA polymerases"/>
    <property type="match status" value="1"/>
</dbReference>
<name>A0A9J6H8L1_HAELO</name>
<organism evidence="2 3">
    <name type="scientific">Haemaphysalis longicornis</name>
    <name type="common">Bush tick</name>
    <dbReference type="NCBI Taxonomy" id="44386"/>
    <lineage>
        <taxon>Eukaryota</taxon>
        <taxon>Metazoa</taxon>
        <taxon>Ecdysozoa</taxon>
        <taxon>Arthropoda</taxon>
        <taxon>Chelicerata</taxon>
        <taxon>Arachnida</taxon>
        <taxon>Acari</taxon>
        <taxon>Parasitiformes</taxon>
        <taxon>Ixodida</taxon>
        <taxon>Ixodoidea</taxon>
        <taxon>Ixodidae</taxon>
        <taxon>Haemaphysalinae</taxon>
        <taxon>Haemaphysalis</taxon>
    </lineage>
</organism>
<reference evidence="2 3" key="1">
    <citation type="journal article" date="2020" name="Cell">
        <title>Large-Scale Comparative Analyses of Tick Genomes Elucidate Their Genetic Diversity and Vector Capacities.</title>
        <authorList>
            <consortium name="Tick Genome and Microbiome Consortium (TIGMIC)"/>
            <person name="Jia N."/>
            <person name="Wang J."/>
            <person name="Shi W."/>
            <person name="Du L."/>
            <person name="Sun Y."/>
            <person name="Zhan W."/>
            <person name="Jiang J.F."/>
            <person name="Wang Q."/>
            <person name="Zhang B."/>
            <person name="Ji P."/>
            <person name="Bell-Sakyi L."/>
            <person name="Cui X.M."/>
            <person name="Yuan T.T."/>
            <person name="Jiang B.G."/>
            <person name="Yang W.F."/>
            <person name="Lam T.T."/>
            <person name="Chang Q.C."/>
            <person name="Ding S.J."/>
            <person name="Wang X.J."/>
            <person name="Zhu J.G."/>
            <person name="Ruan X.D."/>
            <person name="Zhao L."/>
            <person name="Wei J.T."/>
            <person name="Ye R.Z."/>
            <person name="Que T.C."/>
            <person name="Du C.H."/>
            <person name="Zhou Y.H."/>
            <person name="Cheng J.X."/>
            <person name="Dai P.F."/>
            <person name="Guo W.B."/>
            <person name="Han X.H."/>
            <person name="Huang E.J."/>
            <person name="Li L.F."/>
            <person name="Wei W."/>
            <person name="Gao Y.C."/>
            <person name="Liu J.Z."/>
            <person name="Shao H.Z."/>
            <person name="Wang X."/>
            <person name="Wang C.C."/>
            <person name="Yang T.C."/>
            <person name="Huo Q.B."/>
            <person name="Li W."/>
            <person name="Chen H.Y."/>
            <person name="Chen S.E."/>
            <person name="Zhou L.G."/>
            <person name="Ni X.B."/>
            <person name="Tian J.H."/>
            <person name="Sheng Y."/>
            <person name="Liu T."/>
            <person name="Pan Y.S."/>
            <person name="Xia L.Y."/>
            <person name="Li J."/>
            <person name="Zhao F."/>
            <person name="Cao W.C."/>
        </authorList>
    </citation>
    <scope>NUCLEOTIDE SEQUENCE [LARGE SCALE GENOMIC DNA]</scope>
    <source>
        <strain evidence="2">HaeL-2018</strain>
    </source>
</reference>
<dbReference type="PANTHER" id="PTHR47027:SF20">
    <property type="entry name" value="REVERSE TRANSCRIPTASE-LIKE PROTEIN WITH RNA-DIRECTED DNA POLYMERASE DOMAIN"/>
    <property type="match status" value="1"/>
</dbReference>
<dbReference type="PANTHER" id="PTHR47027">
    <property type="entry name" value="REVERSE TRANSCRIPTASE DOMAIN-CONTAINING PROTEIN"/>
    <property type="match status" value="1"/>
</dbReference>
<sequence>MEMKHADKSQLYLAFLDMEKAYDSIPHQKLWGKLSETQVGAKFIDIIKGLYTDCTAVYNLHDLNSKEIKLTVGLKQGCPLSPTLFNIYMNNLLKTLDEEGPGLRLSTTTTEGKEVYTKISSLAFADDIVLMAESEADLQHLLDICTRVAREDKLTFNQAKTNWMGLNVDATVSHTFLLQGKKI</sequence>
<comment type="caution">
    <text evidence="2">The sequence shown here is derived from an EMBL/GenBank/DDBJ whole genome shotgun (WGS) entry which is preliminary data.</text>
</comment>
<dbReference type="AlphaFoldDB" id="A0A9J6H8L1"/>
<evidence type="ECO:0000259" key="1">
    <source>
        <dbReference type="PROSITE" id="PS50878"/>
    </source>
</evidence>
<dbReference type="GO" id="GO:0071897">
    <property type="term" value="P:DNA biosynthetic process"/>
    <property type="evidence" value="ECO:0007669"/>
    <property type="project" value="UniProtKB-ARBA"/>
</dbReference>
<feature type="domain" description="Reverse transcriptase" evidence="1">
    <location>
        <begin position="1"/>
        <end position="183"/>
    </location>
</feature>
<gene>
    <name evidence="2" type="ORF">HPB48_024769</name>
</gene>
<evidence type="ECO:0000313" key="3">
    <source>
        <dbReference type="Proteomes" id="UP000821853"/>
    </source>
</evidence>
<dbReference type="InterPro" id="IPR043502">
    <property type="entry name" value="DNA/RNA_pol_sf"/>
</dbReference>
<dbReference type="EMBL" id="JABSTR010001094">
    <property type="protein sequence ID" value="KAH9383418.1"/>
    <property type="molecule type" value="Genomic_DNA"/>
</dbReference>
<dbReference type="CDD" id="cd01650">
    <property type="entry name" value="RT_nLTR_like"/>
    <property type="match status" value="1"/>
</dbReference>
<dbReference type="OrthoDB" id="6511090at2759"/>
<dbReference type="PROSITE" id="PS50878">
    <property type="entry name" value="RT_POL"/>
    <property type="match status" value="1"/>
</dbReference>
<keyword evidence="3" id="KW-1185">Reference proteome</keyword>
<dbReference type="InterPro" id="IPR043128">
    <property type="entry name" value="Rev_trsase/Diguanyl_cyclase"/>
</dbReference>
<dbReference type="VEuPathDB" id="VectorBase:HLOH_061637"/>
<accession>A0A9J6H8L1</accession>